<proteinExistence type="predicted"/>
<dbReference type="EMBL" id="LNYL01000051">
    <property type="protein sequence ID" value="KTD24154.1"/>
    <property type="molecule type" value="Genomic_DNA"/>
</dbReference>
<keyword evidence="1" id="KW-1133">Transmembrane helix</keyword>
<feature type="transmembrane region" description="Helical" evidence="1">
    <location>
        <begin position="205"/>
        <end position="223"/>
    </location>
</feature>
<organism evidence="2 3">
    <name type="scientific">Legionella maceachernii</name>
    <dbReference type="NCBI Taxonomy" id="466"/>
    <lineage>
        <taxon>Bacteria</taxon>
        <taxon>Pseudomonadati</taxon>
        <taxon>Pseudomonadota</taxon>
        <taxon>Gammaproteobacteria</taxon>
        <taxon>Legionellales</taxon>
        <taxon>Legionellaceae</taxon>
        <taxon>Legionella</taxon>
    </lineage>
</organism>
<dbReference type="PATRIC" id="fig|466.6.peg.3241"/>
<dbReference type="AlphaFoldDB" id="A0A0W0VVR9"/>
<feature type="transmembrane region" description="Helical" evidence="1">
    <location>
        <begin position="313"/>
        <end position="331"/>
    </location>
</feature>
<evidence type="ECO:0000313" key="2">
    <source>
        <dbReference type="EMBL" id="KTD24154.1"/>
    </source>
</evidence>
<feature type="transmembrane region" description="Helical" evidence="1">
    <location>
        <begin position="110"/>
        <end position="128"/>
    </location>
</feature>
<feature type="transmembrane region" description="Helical" evidence="1">
    <location>
        <begin position="352"/>
        <end position="369"/>
    </location>
</feature>
<sequence length="841" mass="98355">MAIFNLQNKTMMINIAGFFIFLLIFLNIFPASFTYAIVDINHFFSSQHLFEYASYHGFQYGIDLIDNVGPYGYLHYPYTYLGNVFWSKILWFSFLCFVYAYYATLLTNSIHAWYAKLLFLCTVLFFPLQISFPWYSYEIVPRLAILFSALCLLSELGKHGKTYIIFNGFFYAFLTLEKASNVYYIILVIFLLSMLWIQQYQWRNLLYLISSFLFGVVLFWLAIGQQISNLPAYFKSMSRFIDAYQAVLEQKMDVTDFYYALFYVGIFSILFICRALISFIITRKFFTAETFRSILVAALFFLSWKHGMMRSTLSYGTFFYAVPVLFAYTCLYPITPLTKEKTPSQEGFFSRYLLLLSVLLFSLLLYVIWSNNVYYAHKASIPVDFTHEMNGRYSALTHYHPWQIHKKLASEYEKLKSENSLPLSLKKIIQFDRVDEFGSVPEILLLNHLNYRPRPIPIDFIVANSQLNKRNGQFYQNQKTAPDFIFIQDFGHRLLDTSAYLSLIFNYQAIQIFQNWFIMQKHANWQNIKLKRLSHKEAHLNHWISLKNFQNTFLWLNIDANFTILGKLKNVLYIQDYLNLDLMLEDNSLQTFPISLSQLKGGFLVNPMIKTKDRLWLFGDHKSDIPWFLVKAFRISVNSEAPWQNYLFHQKIKIFYSEILTRSSSDRDFLPVNLIRASKLINLFAPSFPINLTSFPINLITNEVRNDLHVEGLCPIESNGKESWRWGVGKETSLKFYIDPNSSHSTKPLLLNAAFKNGVPVTGQSVTVYFNDRVVAYVPTEELGIQKLITLNLTLVPQKTLNTLKFVYQDCNHGKKDYSESKDPRQLALVFTHLSLQKKSP</sequence>
<accession>A0A0W0VVR9</accession>
<feature type="transmembrane region" description="Helical" evidence="1">
    <location>
        <begin position="84"/>
        <end position="103"/>
    </location>
</feature>
<dbReference type="STRING" id="466.Lmac_3027"/>
<feature type="transmembrane region" description="Helical" evidence="1">
    <location>
        <begin position="289"/>
        <end position="307"/>
    </location>
</feature>
<evidence type="ECO:0000313" key="3">
    <source>
        <dbReference type="Proteomes" id="UP000054908"/>
    </source>
</evidence>
<gene>
    <name evidence="2" type="ORF">Lmac_3027</name>
</gene>
<feature type="transmembrane region" description="Helical" evidence="1">
    <location>
        <begin position="12"/>
        <end position="38"/>
    </location>
</feature>
<comment type="caution">
    <text evidence="2">The sequence shown here is derived from an EMBL/GenBank/DDBJ whole genome shotgun (WGS) entry which is preliminary data.</text>
</comment>
<feature type="transmembrane region" description="Helical" evidence="1">
    <location>
        <begin position="257"/>
        <end position="277"/>
    </location>
</feature>
<name>A0A0W0VVR9_9GAMM</name>
<dbReference type="RefSeq" id="WP_058453690.1">
    <property type="nucleotide sequence ID" value="NZ_CAAAIB010000001.1"/>
</dbReference>
<keyword evidence="1" id="KW-0472">Membrane</keyword>
<reference evidence="2 3" key="1">
    <citation type="submission" date="2015-11" db="EMBL/GenBank/DDBJ databases">
        <title>Genomic analysis of 38 Legionella species identifies large and diverse effector repertoires.</title>
        <authorList>
            <person name="Burstein D."/>
            <person name="Amaro F."/>
            <person name="Zusman T."/>
            <person name="Lifshitz Z."/>
            <person name="Cohen O."/>
            <person name="Gilbert J.A."/>
            <person name="Pupko T."/>
            <person name="Shuman H.A."/>
            <person name="Segal G."/>
        </authorList>
    </citation>
    <scope>NUCLEOTIDE SEQUENCE [LARGE SCALE GENOMIC DNA]</scope>
    <source>
        <strain evidence="2 3">PX-1-G2-E2</strain>
    </source>
</reference>
<dbReference type="Proteomes" id="UP000054908">
    <property type="component" value="Unassembled WGS sequence"/>
</dbReference>
<keyword evidence="1 2" id="KW-0812">Transmembrane</keyword>
<keyword evidence="3" id="KW-1185">Reference proteome</keyword>
<protein>
    <submittedName>
        <fullName evidence="2">Transmembrane protein</fullName>
    </submittedName>
</protein>
<dbReference type="OrthoDB" id="176190at2"/>
<evidence type="ECO:0000256" key="1">
    <source>
        <dbReference type="SAM" id="Phobius"/>
    </source>
</evidence>